<evidence type="ECO:0000313" key="2">
    <source>
        <dbReference type="EMBL" id="KAK2817379.1"/>
    </source>
</evidence>
<evidence type="ECO:0000313" key="3">
    <source>
        <dbReference type="Proteomes" id="UP001187415"/>
    </source>
</evidence>
<evidence type="ECO:0000256" key="1">
    <source>
        <dbReference type="SAM" id="MobiDB-lite"/>
    </source>
</evidence>
<dbReference type="AlphaFoldDB" id="A0AA88LIB2"/>
<dbReference type="Proteomes" id="UP001187415">
    <property type="component" value="Unassembled WGS sequence"/>
</dbReference>
<organism evidence="2 3">
    <name type="scientific">Channa striata</name>
    <name type="common">Snakehead murrel</name>
    <name type="synonym">Ophicephalus striatus</name>
    <dbReference type="NCBI Taxonomy" id="64152"/>
    <lineage>
        <taxon>Eukaryota</taxon>
        <taxon>Metazoa</taxon>
        <taxon>Chordata</taxon>
        <taxon>Craniata</taxon>
        <taxon>Vertebrata</taxon>
        <taxon>Euteleostomi</taxon>
        <taxon>Actinopterygii</taxon>
        <taxon>Neopterygii</taxon>
        <taxon>Teleostei</taxon>
        <taxon>Neoteleostei</taxon>
        <taxon>Acanthomorphata</taxon>
        <taxon>Anabantaria</taxon>
        <taxon>Anabantiformes</taxon>
        <taxon>Channoidei</taxon>
        <taxon>Channidae</taxon>
        <taxon>Channa</taxon>
    </lineage>
</organism>
<accession>A0AA88LIB2</accession>
<feature type="compositionally biased region" description="Basic and acidic residues" evidence="1">
    <location>
        <begin position="19"/>
        <end position="37"/>
    </location>
</feature>
<proteinExistence type="predicted"/>
<name>A0AA88LIB2_CHASR</name>
<feature type="region of interest" description="Disordered" evidence="1">
    <location>
        <begin position="1"/>
        <end position="53"/>
    </location>
</feature>
<protein>
    <submittedName>
        <fullName evidence="2">Uncharacterized protein</fullName>
    </submittedName>
</protein>
<comment type="caution">
    <text evidence="2">The sequence shown here is derived from an EMBL/GenBank/DDBJ whole genome shotgun (WGS) entry which is preliminary data.</text>
</comment>
<sequence length="67" mass="7643">MEQLNPGPGYEEAPGQPANHDHLHYSEVHFSKNRRDPLNSTVQQDPPQEEDHVSYAVVHFRPNATPE</sequence>
<keyword evidence="3" id="KW-1185">Reference proteome</keyword>
<dbReference type="EMBL" id="JAUPFM010000021">
    <property type="protein sequence ID" value="KAK2817379.1"/>
    <property type="molecule type" value="Genomic_DNA"/>
</dbReference>
<reference evidence="2" key="1">
    <citation type="submission" date="2023-07" db="EMBL/GenBank/DDBJ databases">
        <title>Chromosome-level Genome Assembly of Striped Snakehead (Channa striata).</title>
        <authorList>
            <person name="Liu H."/>
        </authorList>
    </citation>
    <scope>NUCLEOTIDE SEQUENCE</scope>
    <source>
        <strain evidence="2">Gz</strain>
        <tissue evidence="2">Muscle</tissue>
    </source>
</reference>
<gene>
    <name evidence="2" type="ORF">Q5P01_025570</name>
</gene>